<name>A0A6A0HCI9_HYAAZ</name>
<organism evidence="7">
    <name type="scientific">Hyalella azteca</name>
    <name type="common">Amphipod</name>
    <dbReference type="NCBI Taxonomy" id="294128"/>
    <lineage>
        <taxon>Eukaryota</taxon>
        <taxon>Metazoa</taxon>
        <taxon>Ecdysozoa</taxon>
        <taxon>Arthropoda</taxon>
        <taxon>Crustacea</taxon>
        <taxon>Multicrustacea</taxon>
        <taxon>Malacostraca</taxon>
        <taxon>Eumalacostraca</taxon>
        <taxon>Peracarida</taxon>
        <taxon>Amphipoda</taxon>
        <taxon>Senticaudata</taxon>
        <taxon>Talitrida</taxon>
        <taxon>Talitroidea</taxon>
        <taxon>Hyalellidae</taxon>
        <taxon>Hyalella</taxon>
    </lineage>
</organism>
<dbReference type="InterPro" id="IPR036895">
    <property type="entry name" value="Uracil-DNA_glycosylase-like_sf"/>
</dbReference>
<dbReference type="GO" id="GO:0097510">
    <property type="term" value="P:base-excision repair, AP site formation via deaminated base removal"/>
    <property type="evidence" value="ECO:0007669"/>
    <property type="project" value="TreeGrafter"/>
</dbReference>
<dbReference type="PROSITE" id="PS00130">
    <property type="entry name" value="U_DNA_GLYCOSYLASE"/>
    <property type="match status" value="1"/>
</dbReference>
<dbReference type="EMBL" id="JQDR03001481">
    <property type="protein sequence ID" value="KAA0203518.1"/>
    <property type="molecule type" value="Genomic_DNA"/>
</dbReference>
<dbReference type="AlphaFoldDB" id="A0A6A0HCI9"/>
<reference evidence="7" key="3">
    <citation type="submission" date="2019-06" db="EMBL/GenBank/DDBJ databases">
        <authorList>
            <person name="Poynton C."/>
            <person name="Hasenbein S."/>
            <person name="Benoit J.B."/>
            <person name="Sepulveda M.S."/>
            <person name="Poelchau M.F."/>
            <person name="Murali S.C."/>
            <person name="Chen S."/>
            <person name="Glastad K.M."/>
            <person name="Werren J.H."/>
            <person name="Vineis J.H."/>
            <person name="Bowen J.L."/>
            <person name="Friedrich M."/>
            <person name="Jones J."/>
            <person name="Robertson H.M."/>
            <person name="Feyereisen R."/>
            <person name="Mechler-Hickson A."/>
            <person name="Mathers N."/>
            <person name="Lee C.E."/>
            <person name="Colbourne J.K."/>
            <person name="Biales A."/>
            <person name="Johnston J.S."/>
            <person name="Wellborn G.A."/>
            <person name="Rosendale A.J."/>
            <person name="Cridge A.G."/>
            <person name="Munoz-Torres M.C."/>
            <person name="Bain P.A."/>
            <person name="Manny A.R."/>
            <person name="Major K.M."/>
            <person name="Lambert F.N."/>
            <person name="Vulpe C.D."/>
            <person name="Tuck P."/>
            <person name="Blalock B.J."/>
            <person name="Lin Y.-Y."/>
            <person name="Smith M.E."/>
            <person name="Ochoa-Acuna H."/>
            <person name="Chen M.-J.M."/>
            <person name="Childers C.P."/>
            <person name="Qu J."/>
            <person name="Dugan S."/>
            <person name="Lee S.L."/>
            <person name="Chao H."/>
            <person name="Dinh H."/>
            <person name="Han Y."/>
            <person name="Doddapaneni H."/>
            <person name="Worley K.C."/>
            <person name="Muzny D.M."/>
            <person name="Gibbs R.A."/>
            <person name="Richards S."/>
        </authorList>
    </citation>
    <scope>NUCLEOTIDE SEQUENCE</scope>
    <source>
        <strain evidence="7">HAZT.00-mixed</strain>
        <tissue evidence="7">Whole organism</tissue>
    </source>
</reference>
<dbReference type="PANTHER" id="PTHR11264:SF0">
    <property type="entry name" value="URACIL-DNA GLYCOSYLASE"/>
    <property type="match status" value="1"/>
</dbReference>
<dbReference type="OrthoDB" id="10031947at2759"/>
<feature type="domain" description="Uracil-DNA glycosylase-like" evidence="6">
    <location>
        <begin position="29"/>
        <end position="169"/>
    </location>
</feature>
<reference evidence="7" key="2">
    <citation type="journal article" date="2018" name="Environ. Sci. Technol.">
        <title>The Toxicogenome of Hyalella azteca: A Model for Sediment Ecotoxicology and Evolutionary Toxicology.</title>
        <authorList>
            <person name="Poynton H.C."/>
            <person name="Hasenbein S."/>
            <person name="Benoit J.B."/>
            <person name="Sepulveda M.S."/>
            <person name="Poelchau M.F."/>
            <person name="Hughes D.S.T."/>
            <person name="Murali S.C."/>
            <person name="Chen S."/>
            <person name="Glastad K.M."/>
            <person name="Goodisman M.A.D."/>
            <person name="Werren J.H."/>
            <person name="Vineis J.H."/>
            <person name="Bowen J.L."/>
            <person name="Friedrich M."/>
            <person name="Jones J."/>
            <person name="Robertson H.M."/>
            <person name="Feyereisen R."/>
            <person name="Mechler-Hickson A."/>
            <person name="Mathers N."/>
            <person name="Lee C.E."/>
            <person name="Colbourne J.K."/>
            <person name="Biales A."/>
            <person name="Johnston J.S."/>
            <person name="Wellborn G.A."/>
            <person name="Rosendale A.J."/>
            <person name="Cridge A.G."/>
            <person name="Munoz-Torres M.C."/>
            <person name="Bain P.A."/>
            <person name="Manny A.R."/>
            <person name="Major K.M."/>
            <person name="Lambert F.N."/>
            <person name="Vulpe C.D."/>
            <person name="Tuck P."/>
            <person name="Blalock B.J."/>
            <person name="Lin Y.Y."/>
            <person name="Smith M.E."/>
            <person name="Ochoa-Acuna H."/>
            <person name="Chen M.M."/>
            <person name="Childers C.P."/>
            <person name="Qu J."/>
            <person name="Dugan S."/>
            <person name="Lee S.L."/>
            <person name="Chao H."/>
            <person name="Dinh H."/>
            <person name="Han Y."/>
            <person name="Doddapaneni H."/>
            <person name="Worley K.C."/>
            <person name="Muzny D.M."/>
            <person name="Gibbs R.A."/>
            <person name="Richards S."/>
        </authorList>
    </citation>
    <scope>NUCLEOTIDE SEQUENCE</scope>
    <source>
        <strain evidence="7">HAZT.00-mixed</strain>
        <tissue evidence="7">Whole organism</tissue>
    </source>
</reference>
<proteinExistence type="inferred from homology"/>
<accession>A0A6A0HCI9</accession>
<dbReference type="InterPro" id="IPR005122">
    <property type="entry name" value="Uracil-DNA_glycosylase-like"/>
</dbReference>
<keyword evidence="3" id="KW-0378">Hydrolase</keyword>
<evidence type="ECO:0000256" key="5">
    <source>
        <dbReference type="PROSITE-ProRule" id="PRU10072"/>
    </source>
</evidence>
<protein>
    <recommendedName>
        <fullName evidence="6">Uracil-DNA glycosylase-like domain-containing protein</fullName>
    </recommendedName>
</protein>
<dbReference type="InterPro" id="IPR002043">
    <property type="entry name" value="UDG_fam1"/>
</dbReference>
<dbReference type="SMART" id="SM00986">
    <property type="entry name" value="UDG"/>
    <property type="match status" value="1"/>
</dbReference>
<dbReference type="Proteomes" id="UP000711488">
    <property type="component" value="Unassembled WGS sequence"/>
</dbReference>
<gene>
    <name evidence="7" type="ORF">HAZT_HAZT000716</name>
</gene>
<dbReference type="GO" id="GO:0005634">
    <property type="term" value="C:nucleus"/>
    <property type="evidence" value="ECO:0007669"/>
    <property type="project" value="TreeGrafter"/>
</dbReference>
<evidence type="ECO:0000259" key="6">
    <source>
        <dbReference type="SMART" id="SM00986"/>
    </source>
</evidence>
<evidence type="ECO:0000256" key="4">
    <source>
        <dbReference type="ARBA" id="ARBA00023204"/>
    </source>
</evidence>
<dbReference type="Pfam" id="PF03167">
    <property type="entry name" value="UDG"/>
    <property type="match status" value="1"/>
</dbReference>
<reference evidence="7" key="1">
    <citation type="submission" date="2014-08" db="EMBL/GenBank/DDBJ databases">
        <authorList>
            <person name="Murali S."/>
            <person name="Richards S."/>
            <person name="Bandaranaike D."/>
            <person name="Bellair M."/>
            <person name="Blankenburg K."/>
            <person name="Chao H."/>
            <person name="Dinh H."/>
            <person name="Doddapaneni H."/>
            <person name="Dugan-Rocha S."/>
            <person name="Elkadiri S."/>
            <person name="Gnanaolivu R."/>
            <person name="Hughes D."/>
            <person name="Lee S."/>
            <person name="Li M."/>
            <person name="Ming W."/>
            <person name="Munidasa M."/>
            <person name="Muniz J."/>
            <person name="Nguyen L."/>
            <person name="Osuji N."/>
            <person name="Pu L.-L."/>
            <person name="Puazo M."/>
            <person name="Skinner E."/>
            <person name="Qu C."/>
            <person name="Quiroz J."/>
            <person name="Raj R."/>
            <person name="Weissenberger G."/>
            <person name="Xin Y."/>
            <person name="Zou X."/>
            <person name="Han Y."/>
            <person name="Worley K."/>
            <person name="Muzny D."/>
            <person name="Gibbs R."/>
        </authorList>
    </citation>
    <scope>NUCLEOTIDE SEQUENCE</scope>
    <source>
        <strain evidence="7">HAZT.00-mixed</strain>
        <tissue evidence="7">Whole organism</tissue>
    </source>
</reference>
<dbReference type="Gene3D" id="3.40.470.10">
    <property type="entry name" value="Uracil-DNA glycosylase-like domain"/>
    <property type="match status" value="1"/>
</dbReference>
<comment type="caution">
    <text evidence="7">The sequence shown here is derived from an EMBL/GenBank/DDBJ whole genome shotgun (WGS) entry which is preliminary data.</text>
</comment>
<keyword evidence="2" id="KW-0227">DNA damage</keyword>
<feature type="active site" description="Proton acceptor" evidence="5">
    <location>
        <position position="44"/>
    </location>
</feature>
<evidence type="ECO:0000313" key="7">
    <source>
        <dbReference type="EMBL" id="KAA0203518.1"/>
    </source>
</evidence>
<comment type="similarity">
    <text evidence="1">Belongs to the uracil-DNA glycosylase (UDG) superfamily. UNG family.</text>
</comment>
<evidence type="ECO:0000256" key="2">
    <source>
        <dbReference type="ARBA" id="ARBA00022763"/>
    </source>
</evidence>
<dbReference type="SMART" id="SM00987">
    <property type="entry name" value="UreE_C"/>
    <property type="match status" value="1"/>
</dbReference>
<evidence type="ECO:0000256" key="1">
    <source>
        <dbReference type="ARBA" id="ARBA00008184"/>
    </source>
</evidence>
<keyword evidence="4" id="KW-0234">DNA repair</keyword>
<dbReference type="SUPFAM" id="SSF52141">
    <property type="entry name" value="Uracil-DNA glycosylase-like"/>
    <property type="match status" value="1"/>
</dbReference>
<dbReference type="CDD" id="cd10027">
    <property type="entry name" value="UDG-F1-like"/>
    <property type="match status" value="1"/>
</dbReference>
<dbReference type="GO" id="GO:0004844">
    <property type="term" value="F:uracil DNA N-glycosylase activity"/>
    <property type="evidence" value="ECO:0007669"/>
    <property type="project" value="InterPro"/>
</dbReference>
<dbReference type="InterPro" id="IPR018085">
    <property type="entry name" value="Ura-DNA_Glyclase_AS"/>
</dbReference>
<sequence>MFQLTKFVVGERKSHSVYPLEENVFSWSRYCDISDVKVVILGQDPYHGPNQAHGLCFSVLPTVPIPPRYGCLKAGFARGCFKYVFCMGSLKNIYKELEVDVEGFKNPGHGYLVGWAKQGVLLLNAVLTVRGGNANSHKDKGWEKFTSAVISAVASSNKGVVFLLWGAYAQKKVAHINKVIAGLHLADFGTIVRAIEVY</sequence>
<dbReference type="NCBIfam" id="NF003592">
    <property type="entry name" value="PRK05254.1-5"/>
    <property type="match status" value="1"/>
</dbReference>
<dbReference type="PANTHER" id="PTHR11264">
    <property type="entry name" value="URACIL-DNA GLYCOSYLASE"/>
    <property type="match status" value="1"/>
</dbReference>
<evidence type="ECO:0000256" key="3">
    <source>
        <dbReference type="ARBA" id="ARBA00022801"/>
    </source>
</evidence>
<dbReference type="GO" id="GO:0005739">
    <property type="term" value="C:mitochondrion"/>
    <property type="evidence" value="ECO:0007669"/>
    <property type="project" value="TreeGrafter"/>
</dbReference>